<evidence type="ECO:0000256" key="1">
    <source>
        <dbReference type="ARBA" id="ARBA00004141"/>
    </source>
</evidence>
<feature type="transmembrane region" description="Helical" evidence="8">
    <location>
        <begin position="16"/>
        <end position="33"/>
    </location>
</feature>
<feature type="transmembrane region" description="Helical" evidence="8">
    <location>
        <begin position="89"/>
        <end position="110"/>
    </location>
</feature>
<feature type="transmembrane region" description="Helical" evidence="8">
    <location>
        <begin position="194"/>
        <end position="215"/>
    </location>
</feature>
<dbReference type="STRING" id="930131.SAMN05216389_106145"/>
<feature type="transmembrane region" description="Helical" evidence="8">
    <location>
        <begin position="227"/>
        <end position="248"/>
    </location>
</feature>
<comment type="similarity">
    <text evidence="2">Belongs to the amino acid-polyamine-organocation (APC) superfamily. Spore germination protein (SGP) (TC 2.A.3.9) family.</text>
</comment>
<dbReference type="AlphaFoldDB" id="A0A1I0CD03"/>
<keyword evidence="5 8" id="KW-0812">Transmembrane</keyword>
<dbReference type="RefSeq" id="WP_090868822.1">
    <property type="nucleotide sequence ID" value="NZ_FOHE01000006.1"/>
</dbReference>
<evidence type="ECO:0000313" key="9">
    <source>
        <dbReference type="EMBL" id="SET16985.1"/>
    </source>
</evidence>
<evidence type="ECO:0000313" key="10">
    <source>
        <dbReference type="Proteomes" id="UP000198618"/>
    </source>
</evidence>
<dbReference type="PANTHER" id="PTHR34975">
    <property type="entry name" value="SPORE GERMINATION PROTEIN A2"/>
    <property type="match status" value="1"/>
</dbReference>
<dbReference type="OrthoDB" id="2716906at2"/>
<dbReference type="GO" id="GO:0009847">
    <property type="term" value="P:spore germination"/>
    <property type="evidence" value="ECO:0007669"/>
    <property type="project" value="InterPro"/>
</dbReference>
<dbReference type="Pfam" id="PF03845">
    <property type="entry name" value="Spore_permease"/>
    <property type="match status" value="1"/>
</dbReference>
<keyword evidence="7 8" id="KW-0472">Membrane</keyword>
<proteinExistence type="inferred from homology"/>
<keyword evidence="3" id="KW-0813">Transport</keyword>
<sequence length="373" mass="41767">MTDFKYADEHIGDREIMIAVPSTVVAVSVLTLPRYLAESTIAADAWVSLLFGGGIAIVLVWLATKLAVKFPRQSFLTYTSRLATKPVAYLFSSLYIILGVMLTSFEIRAISEISHQYLFDKTPMEVVSLAFLFVVTYAVAGSRAGLFRLHSLFFPIAYGITLFVIFLSFAFLNVENWMPRFQTDFVGYRKAMQSSALSISGFGMVGMVLFYISLIKSPQKTPKKVSASMLWVLILYVIIFITCISVFGNVTTANLLFPTIELSRAIELPGGFFNRFETLFFVVWTMAIFNTATMTFDIAVLGLQNLFPKVKKIRFVILLVPFIYLINAIPRNFTEVTKLGEFISIYGFTLTATVTVLLLLLAKVRGVKKSEKS</sequence>
<comment type="subcellular location">
    <subcellularLocation>
        <location evidence="1">Membrane</location>
        <topology evidence="1">Multi-pass membrane protein</topology>
    </subcellularLocation>
</comment>
<feature type="transmembrane region" description="Helical" evidence="8">
    <location>
        <begin position="313"/>
        <end position="330"/>
    </location>
</feature>
<reference evidence="9 10" key="1">
    <citation type="submission" date="2016-10" db="EMBL/GenBank/DDBJ databases">
        <authorList>
            <person name="de Groot N.N."/>
        </authorList>
    </citation>
    <scope>NUCLEOTIDE SEQUENCE [LARGE SCALE GENOMIC DNA]</scope>
    <source>
        <strain evidence="9 10">IBRC-M 10780</strain>
    </source>
</reference>
<evidence type="ECO:0000256" key="4">
    <source>
        <dbReference type="ARBA" id="ARBA00022544"/>
    </source>
</evidence>
<dbReference type="EMBL" id="FOHE01000006">
    <property type="protein sequence ID" value="SET16985.1"/>
    <property type="molecule type" value="Genomic_DNA"/>
</dbReference>
<dbReference type="GO" id="GO:0016020">
    <property type="term" value="C:membrane"/>
    <property type="evidence" value="ECO:0007669"/>
    <property type="project" value="UniProtKB-SubCell"/>
</dbReference>
<dbReference type="NCBIfam" id="TIGR00912">
    <property type="entry name" value="2A0309"/>
    <property type="match status" value="1"/>
</dbReference>
<gene>
    <name evidence="9" type="ORF">SAMN05216389_106145</name>
</gene>
<keyword evidence="6 8" id="KW-1133">Transmembrane helix</keyword>
<feature type="transmembrane region" description="Helical" evidence="8">
    <location>
        <begin position="45"/>
        <end position="68"/>
    </location>
</feature>
<dbReference type="PANTHER" id="PTHR34975:SF2">
    <property type="entry name" value="SPORE GERMINATION PROTEIN A2"/>
    <property type="match status" value="1"/>
</dbReference>
<keyword evidence="4" id="KW-0309">Germination</keyword>
<evidence type="ECO:0000256" key="5">
    <source>
        <dbReference type="ARBA" id="ARBA00022692"/>
    </source>
</evidence>
<keyword evidence="10" id="KW-1185">Reference proteome</keyword>
<organism evidence="9 10">
    <name type="scientific">Oceanobacillus limi</name>
    <dbReference type="NCBI Taxonomy" id="930131"/>
    <lineage>
        <taxon>Bacteria</taxon>
        <taxon>Bacillati</taxon>
        <taxon>Bacillota</taxon>
        <taxon>Bacilli</taxon>
        <taxon>Bacillales</taxon>
        <taxon>Bacillaceae</taxon>
        <taxon>Oceanobacillus</taxon>
    </lineage>
</organism>
<dbReference type="InterPro" id="IPR004761">
    <property type="entry name" value="Spore_GerAB"/>
</dbReference>
<feature type="transmembrane region" description="Helical" evidence="8">
    <location>
        <begin position="279"/>
        <end position="301"/>
    </location>
</feature>
<evidence type="ECO:0000256" key="8">
    <source>
        <dbReference type="SAM" id="Phobius"/>
    </source>
</evidence>
<evidence type="ECO:0000256" key="6">
    <source>
        <dbReference type="ARBA" id="ARBA00022989"/>
    </source>
</evidence>
<name>A0A1I0CD03_9BACI</name>
<evidence type="ECO:0000256" key="2">
    <source>
        <dbReference type="ARBA" id="ARBA00007998"/>
    </source>
</evidence>
<feature type="transmembrane region" description="Helical" evidence="8">
    <location>
        <begin position="152"/>
        <end position="174"/>
    </location>
</feature>
<evidence type="ECO:0000256" key="7">
    <source>
        <dbReference type="ARBA" id="ARBA00023136"/>
    </source>
</evidence>
<dbReference type="Proteomes" id="UP000198618">
    <property type="component" value="Unassembled WGS sequence"/>
</dbReference>
<evidence type="ECO:0000256" key="3">
    <source>
        <dbReference type="ARBA" id="ARBA00022448"/>
    </source>
</evidence>
<accession>A0A1I0CD03</accession>
<protein>
    <submittedName>
        <fullName evidence="9">Spore germination protein</fullName>
    </submittedName>
</protein>
<feature type="transmembrane region" description="Helical" evidence="8">
    <location>
        <begin position="122"/>
        <end position="140"/>
    </location>
</feature>
<feature type="transmembrane region" description="Helical" evidence="8">
    <location>
        <begin position="342"/>
        <end position="362"/>
    </location>
</feature>